<evidence type="ECO:0000256" key="6">
    <source>
        <dbReference type="ARBA" id="ARBA00022741"/>
    </source>
</evidence>
<keyword evidence="15" id="KW-1185">Reference proteome</keyword>
<dbReference type="SUPFAM" id="SSF52540">
    <property type="entry name" value="P-loop containing nucleoside triphosphate hydrolases"/>
    <property type="match status" value="1"/>
</dbReference>
<keyword evidence="6" id="KW-0547">Nucleotide-binding</keyword>
<feature type="domain" description="EH" evidence="11">
    <location>
        <begin position="420"/>
        <end position="508"/>
    </location>
</feature>
<dbReference type="FunFam" id="3.40.50.300:FF:000147">
    <property type="entry name" value="EH domain-containing protein 1"/>
    <property type="match status" value="1"/>
</dbReference>
<dbReference type="Pfam" id="PF18150">
    <property type="entry name" value="DUF5600"/>
    <property type="match status" value="1"/>
</dbReference>
<sequence>MSAVPEDVIHGSKTVTEGLKKMYVSKIKPLEKKYAFEEFHSPLLSEADFDAKPTVLMIGQYSVGKTSFIEYLLGEKFPGSRVGPEPTTDRFCAVMYGDEERIVPGNALAVSPDLPYGGLSMFGTSFLNKFEASQLPCKQLEHMTVIDTPGILSGEKQRISRGYDFVQVAKWFAERADMILLLFDAHKLDISDEFQRVIEVLKGHDDKIRCVLNKSDQIDQQKLMRVYGALMWSMGKVMKTPEVMRVFIGSFWDQPLMFTENAALFEKERNDLMSELRKLPSNSAVRKVNELVKRTRLAKVHAYLIGHLQAQMPMMMGKDKKQAELIANLPAVFREVQKKYNLPPGDFPNLEEFRKKLEERNFDSFSKLSLKMIQEVDELMARDIPKLMLSLPKKDGGRSDSREAVNPFQSKSMDWVVTPFKDEFDAIFRTLTVNSMGEASGMACMTPLLATGCSQDQLKVIWDLADIDKDGFLDSEEFALAMYLSHQVRDGKELPKTLEGNMIPPGFK</sequence>
<dbReference type="InterPro" id="IPR031692">
    <property type="entry name" value="EHD_N"/>
</dbReference>
<dbReference type="GO" id="GO:0016197">
    <property type="term" value="P:endosomal transport"/>
    <property type="evidence" value="ECO:0007669"/>
    <property type="project" value="TreeGrafter"/>
</dbReference>
<dbReference type="Gene3D" id="3.40.50.300">
    <property type="entry name" value="P-loop containing nucleotide triphosphate hydrolases"/>
    <property type="match status" value="1"/>
</dbReference>
<evidence type="ECO:0000256" key="1">
    <source>
        <dbReference type="ARBA" id="ARBA00004125"/>
    </source>
</evidence>
<evidence type="ECO:0000256" key="5">
    <source>
        <dbReference type="ARBA" id="ARBA00022723"/>
    </source>
</evidence>
<evidence type="ECO:0000256" key="2">
    <source>
        <dbReference type="ARBA" id="ARBA00004413"/>
    </source>
</evidence>
<dbReference type="PROSITE" id="PS50222">
    <property type="entry name" value="EF_HAND_2"/>
    <property type="match status" value="1"/>
</dbReference>
<dbReference type="InterPro" id="IPR027417">
    <property type="entry name" value="P-loop_NTPase"/>
</dbReference>
<dbReference type="PANTHER" id="PTHR11216">
    <property type="entry name" value="EH DOMAIN"/>
    <property type="match status" value="1"/>
</dbReference>
<proteinExistence type="predicted"/>
<dbReference type="PROSITE" id="PS50031">
    <property type="entry name" value="EH"/>
    <property type="match status" value="1"/>
</dbReference>
<protein>
    <submittedName>
        <fullName evidence="14">Uncharacterized protein</fullName>
    </submittedName>
</protein>
<dbReference type="InterPro" id="IPR000261">
    <property type="entry name" value="EH_dom"/>
</dbReference>
<reference evidence="14 15" key="1">
    <citation type="submission" date="2019-07" db="EMBL/GenBank/DDBJ databases">
        <title>Genomics analysis of Aphanomyces spp. identifies a new class of oomycete effector associated with host adaptation.</title>
        <authorList>
            <person name="Gaulin E."/>
        </authorList>
    </citation>
    <scope>NUCLEOTIDE SEQUENCE [LARGE SCALE GENOMIC DNA]</scope>
    <source>
        <strain evidence="14 15">ATCC 201684</strain>
    </source>
</reference>
<dbReference type="InterPro" id="IPR040990">
    <property type="entry name" value="DUF5600"/>
</dbReference>
<evidence type="ECO:0000259" key="12">
    <source>
        <dbReference type="PROSITE" id="PS50222"/>
    </source>
</evidence>
<dbReference type="Pfam" id="PF01926">
    <property type="entry name" value="MMR_HSR1"/>
    <property type="match status" value="1"/>
</dbReference>
<keyword evidence="7" id="KW-0967">Endosome</keyword>
<evidence type="ECO:0000256" key="4">
    <source>
        <dbReference type="ARBA" id="ARBA00022553"/>
    </source>
</evidence>
<evidence type="ECO:0000313" key="15">
    <source>
        <dbReference type="Proteomes" id="UP000481153"/>
    </source>
</evidence>
<keyword evidence="4" id="KW-0597">Phosphoprotein</keyword>
<evidence type="ECO:0000256" key="10">
    <source>
        <dbReference type="ARBA" id="ARBA00023136"/>
    </source>
</evidence>
<dbReference type="SMART" id="SM00054">
    <property type="entry name" value="EFh"/>
    <property type="match status" value="1"/>
</dbReference>
<keyword evidence="5" id="KW-0479">Metal-binding</keyword>
<feature type="domain" description="Dynamin-type G" evidence="13">
    <location>
        <begin position="49"/>
        <end position="285"/>
    </location>
</feature>
<evidence type="ECO:0000259" key="11">
    <source>
        <dbReference type="PROSITE" id="PS50031"/>
    </source>
</evidence>
<dbReference type="InterPro" id="IPR006073">
    <property type="entry name" value="GTP-bd"/>
</dbReference>
<comment type="subcellular location">
    <subcellularLocation>
        <location evidence="2">Cell membrane</location>
        <topology evidence="2">Peripheral membrane protein</topology>
        <orientation evidence="2">Cytoplasmic side</orientation>
    </subcellularLocation>
    <subcellularLocation>
        <location evidence="1">Endosome membrane</location>
        <topology evidence="1">Peripheral membrane protein</topology>
        <orientation evidence="1">Cytoplasmic side</orientation>
    </subcellularLocation>
</comment>
<evidence type="ECO:0000256" key="3">
    <source>
        <dbReference type="ARBA" id="ARBA00022475"/>
    </source>
</evidence>
<dbReference type="PROSITE" id="PS00018">
    <property type="entry name" value="EF_HAND_1"/>
    <property type="match status" value="1"/>
</dbReference>
<dbReference type="GO" id="GO:0005886">
    <property type="term" value="C:plasma membrane"/>
    <property type="evidence" value="ECO:0007669"/>
    <property type="project" value="UniProtKB-SubCell"/>
</dbReference>
<dbReference type="Pfam" id="PF12763">
    <property type="entry name" value="EH"/>
    <property type="match status" value="1"/>
</dbReference>
<dbReference type="PANTHER" id="PTHR11216:SF31">
    <property type="entry name" value="AT21416P"/>
    <property type="match status" value="1"/>
</dbReference>
<dbReference type="AlphaFoldDB" id="A0A6G0XWJ0"/>
<dbReference type="GO" id="GO:0010008">
    <property type="term" value="C:endosome membrane"/>
    <property type="evidence" value="ECO:0007669"/>
    <property type="project" value="UniProtKB-SubCell"/>
</dbReference>
<dbReference type="Gene3D" id="1.10.238.10">
    <property type="entry name" value="EF-hand"/>
    <property type="match status" value="1"/>
</dbReference>
<dbReference type="InterPro" id="IPR011992">
    <property type="entry name" value="EF-hand-dom_pair"/>
</dbReference>
<dbReference type="GO" id="GO:0005509">
    <property type="term" value="F:calcium ion binding"/>
    <property type="evidence" value="ECO:0007669"/>
    <property type="project" value="InterPro"/>
</dbReference>
<evidence type="ECO:0000256" key="8">
    <source>
        <dbReference type="ARBA" id="ARBA00022837"/>
    </source>
</evidence>
<comment type="caution">
    <text evidence="14">The sequence shown here is derived from an EMBL/GenBank/DDBJ whole genome shotgun (WGS) entry which is preliminary data.</text>
</comment>
<dbReference type="CDD" id="cd00052">
    <property type="entry name" value="EH"/>
    <property type="match status" value="1"/>
</dbReference>
<dbReference type="VEuPathDB" id="FungiDB:AeMF1_017617"/>
<keyword evidence="8" id="KW-0106">Calcium</keyword>
<dbReference type="InterPro" id="IPR030381">
    <property type="entry name" value="G_DYNAMIN_dom"/>
</dbReference>
<dbReference type="GO" id="GO:0005525">
    <property type="term" value="F:GTP binding"/>
    <property type="evidence" value="ECO:0007669"/>
    <property type="project" value="InterPro"/>
</dbReference>
<dbReference type="Pfam" id="PF16880">
    <property type="entry name" value="EHD_N"/>
    <property type="match status" value="1"/>
</dbReference>
<gene>
    <name evidence="14" type="ORF">Ae201684_000529</name>
</gene>
<dbReference type="PROSITE" id="PS51718">
    <property type="entry name" value="G_DYNAMIN_2"/>
    <property type="match status" value="1"/>
</dbReference>
<organism evidence="14 15">
    <name type="scientific">Aphanomyces euteiches</name>
    <dbReference type="NCBI Taxonomy" id="100861"/>
    <lineage>
        <taxon>Eukaryota</taxon>
        <taxon>Sar</taxon>
        <taxon>Stramenopiles</taxon>
        <taxon>Oomycota</taxon>
        <taxon>Saprolegniomycetes</taxon>
        <taxon>Saprolegniales</taxon>
        <taxon>Verrucalvaceae</taxon>
        <taxon>Aphanomyces</taxon>
    </lineage>
</organism>
<dbReference type="GO" id="GO:0005524">
    <property type="term" value="F:ATP binding"/>
    <property type="evidence" value="ECO:0007669"/>
    <property type="project" value="UniProtKB-KW"/>
</dbReference>
<dbReference type="InterPro" id="IPR018247">
    <property type="entry name" value="EF_Hand_1_Ca_BS"/>
</dbReference>
<accession>A0A6G0XWJ0</accession>
<evidence type="ECO:0000259" key="13">
    <source>
        <dbReference type="PROSITE" id="PS51718"/>
    </source>
</evidence>
<dbReference type="CDD" id="cd09913">
    <property type="entry name" value="EHD"/>
    <property type="match status" value="1"/>
</dbReference>
<dbReference type="Gene3D" id="1.10.268.20">
    <property type="match status" value="1"/>
</dbReference>
<feature type="domain" description="EF-hand" evidence="12">
    <location>
        <begin position="453"/>
        <end position="488"/>
    </location>
</feature>
<evidence type="ECO:0000256" key="9">
    <source>
        <dbReference type="ARBA" id="ARBA00022840"/>
    </source>
</evidence>
<dbReference type="GO" id="GO:0006897">
    <property type="term" value="P:endocytosis"/>
    <property type="evidence" value="ECO:0007669"/>
    <property type="project" value="TreeGrafter"/>
</dbReference>
<keyword evidence="9" id="KW-0067">ATP-binding</keyword>
<dbReference type="SUPFAM" id="SSF47473">
    <property type="entry name" value="EF-hand"/>
    <property type="match status" value="1"/>
</dbReference>
<keyword evidence="10" id="KW-0472">Membrane</keyword>
<evidence type="ECO:0000256" key="7">
    <source>
        <dbReference type="ARBA" id="ARBA00022753"/>
    </source>
</evidence>
<name>A0A6G0XWJ0_9STRA</name>
<dbReference type="EMBL" id="VJMJ01000003">
    <property type="protein sequence ID" value="KAF0744942.1"/>
    <property type="molecule type" value="Genomic_DNA"/>
</dbReference>
<keyword evidence="3" id="KW-1003">Cell membrane</keyword>
<evidence type="ECO:0000313" key="14">
    <source>
        <dbReference type="EMBL" id="KAF0744942.1"/>
    </source>
</evidence>
<dbReference type="SMART" id="SM00027">
    <property type="entry name" value="EH"/>
    <property type="match status" value="1"/>
</dbReference>
<dbReference type="InterPro" id="IPR002048">
    <property type="entry name" value="EF_hand_dom"/>
</dbReference>
<dbReference type="Proteomes" id="UP000481153">
    <property type="component" value="Unassembled WGS sequence"/>
</dbReference>